<organism evidence="2 3">
    <name type="scientific">Jaminaea rosea</name>
    <dbReference type="NCBI Taxonomy" id="1569628"/>
    <lineage>
        <taxon>Eukaryota</taxon>
        <taxon>Fungi</taxon>
        <taxon>Dikarya</taxon>
        <taxon>Basidiomycota</taxon>
        <taxon>Ustilaginomycotina</taxon>
        <taxon>Exobasidiomycetes</taxon>
        <taxon>Microstromatales</taxon>
        <taxon>Microstromatales incertae sedis</taxon>
        <taxon>Jaminaea</taxon>
    </lineage>
</organism>
<dbReference type="EMBL" id="KZ819663">
    <property type="protein sequence ID" value="PWN29336.1"/>
    <property type="molecule type" value="Genomic_DNA"/>
</dbReference>
<dbReference type="RefSeq" id="XP_025363948.1">
    <property type="nucleotide sequence ID" value="XM_025505392.1"/>
</dbReference>
<dbReference type="GeneID" id="37027215"/>
<name>A0A316UVK4_9BASI</name>
<dbReference type="AlphaFoldDB" id="A0A316UVK4"/>
<reference evidence="2 3" key="1">
    <citation type="journal article" date="2018" name="Mol. Biol. Evol.">
        <title>Broad Genomic Sampling Reveals a Smut Pathogenic Ancestry of the Fungal Clade Ustilaginomycotina.</title>
        <authorList>
            <person name="Kijpornyongpan T."/>
            <person name="Mondo S.J."/>
            <person name="Barry K."/>
            <person name="Sandor L."/>
            <person name="Lee J."/>
            <person name="Lipzen A."/>
            <person name="Pangilinan J."/>
            <person name="LaButti K."/>
            <person name="Hainaut M."/>
            <person name="Henrissat B."/>
            <person name="Grigoriev I.V."/>
            <person name="Spatafora J.W."/>
            <person name="Aime M.C."/>
        </authorList>
    </citation>
    <scope>NUCLEOTIDE SEQUENCE [LARGE SCALE GENOMIC DNA]</scope>
    <source>
        <strain evidence="2 3">MCA 5214</strain>
    </source>
</reference>
<protein>
    <submittedName>
        <fullName evidence="2">Uncharacterized protein</fullName>
    </submittedName>
</protein>
<keyword evidence="3" id="KW-1185">Reference proteome</keyword>
<dbReference type="Proteomes" id="UP000245884">
    <property type="component" value="Unassembled WGS sequence"/>
</dbReference>
<sequence length="128" mass="14057">MPERLLYDHQARRARPEVESLASPLASSRVVSAKTSMGAHDASHRIRPMVRPSSRPPHSDPASSEARACSEIDANAMRRHAAPRFHARSPFSRGEQQAESHTLQAAFGFALGQLTICLASFKPASRSW</sequence>
<accession>A0A316UVK4</accession>
<feature type="compositionally biased region" description="Basic and acidic residues" evidence="1">
    <location>
        <begin position="1"/>
        <end position="18"/>
    </location>
</feature>
<gene>
    <name evidence="2" type="ORF">BDZ90DRAFT_230221</name>
</gene>
<evidence type="ECO:0000313" key="3">
    <source>
        <dbReference type="Proteomes" id="UP000245884"/>
    </source>
</evidence>
<evidence type="ECO:0000313" key="2">
    <source>
        <dbReference type="EMBL" id="PWN29336.1"/>
    </source>
</evidence>
<evidence type="ECO:0000256" key="1">
    <source>
        <dbReference type="SAM" id="MobiDB-lite"/>
    </source>
</evidence>
<feature type="compositionally biased region" description="Polar residues" evidence="1">
    <location>
        <begin position="25"/>
        <end position="35"/>
    </location>
</feature>
<proteinExistence type="predicted"/>
<feature type="region of interest" description="Disordered" evidence="1">
    <location>
        <begin position="1"/>
        <end position="67"/>
    </location>
</feature>